<dbReference type="PANTHER" id="PTHR11061:SF30">
    <property type="entry name" value="TRNA (URACIL(54)-C(5))-METHYLTRANSFERASE"/>
    <property type="match status" value="1"/>
</dbReference>
<dbReference type="PROSITE" id="PS50926">
    <property type="entry name" value="TRAM"/>
    <property type="match status" value="1"/>
</dbReference>
<comment type="similarity">
    <text evidence="4">Belongs to the class I-like SAM-binding methyltransferase superfamily. RNA M5U methyltransferase family.</text>
</comment>
<evidence type="ECO:0000256" key="4">
    <source>
        <dbReference type="PROSITE-ProRule" id="PRU01024"/>
    </source>
</evidence>
<dbReference type="Proteomes" id="UP001596138">
    <property type="component" value="Unassembled WGS sequence"/>
</dbReference>
<dbReference type="RefSeq" id="WP_386766318.1">
    <property type="nucleotide sequence ID" value="NZ_JBHSTI010000008.1"/>
</dbReference>
<feature type="active site" description="Nucleophile" evidence="4">
    <location>
        <position position="373"/>
    </location>
</feature>
<feature type="binding site" evidence="4">
    <location>
        <position position="301"/>
    </location>
    <ligand>
        <name>S-adenosyl-L-methionine</name>
        <dbReference type="ChEBI" id="CHEBI:59789"/>
    </ligand>
</feature>
<dbReference type="EC" id="2.1.1.-" evidence="7"/>
<dbReference type="PROSITE" id="PS01230">
    <property type="entry name" value="TRMA_1"/>
    <property type="match status" value="1"/>
</dbReference>
<dbReference type="Gene3D" id="2.40.50.140">
    <property type="entry name" value="Nucleic acid-binding proteins"/>
    <property type="match status" value="1"/>
</dbReference>
<feature type="binding site" evidence="4">
    <location>
        <position position="248"/>
    </location>
    <ligand>
        <name>S-adenosyl-L-methionine</name>
        <dbReference type="ChEBI" id="CHEBI:59789"/>
    </ligand>
</feature>
<dbReference type="InterPro" id="IPR002792">
    <property type="entry name" value="TRAM_dom"/>
</dbReference>
<evidence type="ECO:0000259" key="6">
    <source>
        <dbReference type="PROSITE" id="PS50926"/>
    </source>
</evidence>
<dbReference type="InterPro" id="IPR029063">
    <property type="entry name" value="SAM-dependent_MTases_sf"/>
</dbReference>
<dbReference type="InterPro" id="IPR030391">
    <property type="entry name" value="MeTrfase_TrmA_CS"/>
</dbReference>
<evidence type="ECO:0000256" key="3">
    <source>
        <dbReference type="ARBA" id="ARBA00022691"/>
    </source>
</evidence>
<keyword evidence="8" id="KW-1185">Reference proteome</keyword>
<dbReference type="SUPFAM" id="SSF50249">
    <property type="entry name" value="Nucleic acid-binding proteins"/>
    <property type="match status" value="1"/>
</dbReference>
<dbReference type="CDD" id="cd02440">
    <property type="entry name" value="AdoMet_MTases"/>
    <property type="match status" value="1"/>
</dbReference>
<dbReference type="PANTHER" id="PTHR11061">
    <property type="entry name" value="RNA M5U METHYLTRANSFERASE"/>
    <property type="match status" value="1"/>
</dbReference>
<feature type="binding site" evidence="4">
    <location>
        <position position="346"/>
    </location>
    <ligand>
        <name>S-adenosyl-L-methionine</name>
        <dbReference type="ChEBI" id="CHEBI:59789"/>
    </ligand>
</feature>
<dbReference type="Gene3D" id="3.40.50.150">
    <property type="entry name" value="Vaccinia Virus protein VP39"/>
    <property type="match status" value="1"/>
</dbReference>
<protein>
    <submittedName>
        <fullName evidence="7">Class I SAM-dependent RNA methyltransferase</fullName>
        <ecNumber evidence="7">2.1.1.-</ecNumber>
    </submittedName>
</protein>
<accession>A0ABW1T140</accession>
<dbReference type="InterPro" id="IPR010280">
    <property type="entry name" value="U5_MeTrfase_fam"/>
</dbReference>
<dbReference type="PROSITE" id="PS51687">
    <property type="entry name" value="SAM_MT_RNA_M5U"/>
    <property type="match status" value="1"/>
</dbReference>
<evidence type="ECO:0000256" key="1">
    <source>
        <dbReference type="ARBA" id="ARBA00022603"/>
    </source>
</evidence>
<dbReference type="GO" id="GO:0008168">
    <property type="term" value="F:methyltransferase activity"/>
    <property type="evidence" value="ECO:0007669"/>
    <property type="project" value="UniProtKB-KW"/>
</dbReference>
<gene>
    <name evidence="7" type="ORF">ACFQGU_10240</name>
</gene>
<dbReference type="InterPro" id="IPR012340">
    <property type="entry name" value="NA-bd_OB-fold"/>
</dbReference>
<dbReference type="PROSITE" id="PS01231">
    <property type="entry name" value="TRMA_2"/>
    <property type="match status" value="1"/>
</dbReference>
<feature type="binding site" evidence="4">
    <location>
        <position position="277"/>
    </location>
    <ligand>
        <name>S-adenosyl-L-methionine</name>
        <dbReference type="ChEBI" id="CHEBI:59789"/>
    </ligand>
</feature>
<sequence length="418" mass="43971">MMRAGDRLVVEVGPVAHGGHCVARHDGQVLFVRHALPGEQVEVVVTDVGRKNRFVRADAVAVLTPSPDRVEAPCAHARPGGCGGCDWQHASVPAQRALKATVLREQLARLGGITELGGVPLEECVDVVAVRGDEGGLGWRTRVRFAVGPNGKAGFRGHRSHEVHAVDPCPLTSAGVQSIGATHESWDGAEEIEVVASSGGDRTVVVEPAKLGRRLPADVNVPGLRGRGWVRENAAGREWRVAADGFWQVHPGAADTLVDVVRALLAPQPGEHLLDLYCGVGLFAGALAADLGEEGSVDAVEASVQACADARRNLHDLPNVRIHAAPVESWLLSPTASDSADLVVLDPPRSGAGTEVMDAVLDRAPRAIAYVACDPASLGRDLGHAVQAGWRVASVQGFDLFPMTHHLEAVALLLPPSR</sequence>
<feature type="domain" description="TRAM" evidence="6">
    <location>
        <begin position="1"/>
        <end position="61"/>
    </location>
</feature>
<dbReference type="InterPro" id="IPR030390">
    <property type="entry name" value="MeTrfase_TrmA_AS"/>
</dbReference>
<dbReference type="Gene3D" id="2.40.50.1070">
    <property type="match status" value="1"/>
</dbReference>
<dbReference type="EMBL" id="JBHSTI010000008">
    <property type="protein sequence ID" value="MFC6238259.1"/>
    <property type="molecule type" value="Genomic_DNA"/>
</dbReference>
<evidence type="ECO:0000256" key="2">
    <source>
        <dbReference type="ARBA" id="ARBA00022679"/>
    </source>
</evidence>
<keyword evidence="1 4" id="KW-0489">Methyltransferase</keyword>
<dbReference type="Pfam" id="PF01938">
    <property type="entry name" value="TRAM"/>
    <property type="match status" value="1"/>
</dbReference>
<dbReference type="GO" id="GO:0032259">
    <property type="term" value="P:methylation"/>
    <property type="evidence" value="ECO:0007669"/>
    <property type="project" value="UniProtKB-KW"/>
</dbReference>
<evidence type="ECO:0000313" key="7">
    <source>
        <dbReference type="EMBL" id="MFC6238259.1"/>
    </source>
</evidence>
<comment type="caution">
    <text evidence="7">The sequence shown here is derived from an EMBL/GenBank/DDBJ whole genome shotgun (WGS) entry which is preliminary data.</text>
</comment>
<keyword evidence="3 4" id="KW-0949">S-adenosyl-L-methionine</keyword>
<name>A0ABW1T140_9ACTN</name>
<proteinExistence type="inferred from homology"/>
<dbReference type="Pfam" id="PF05958">
    <property type="entry name" value="tRNA_U5-meth_tr"/>
    <property type="match status" value="1"/>
</dbReference>
<evidence type="ECO:0000313" key="8">
    <source>
        <dbReference type="Proteomes" id="UP001596138"/>
    </source>
</evidence>
<dbReference type="SUPFAM" id="SSF53335">
    <property type="entry name" value="S-adenosyl-L-methionine-dependent methyltransferases"/>
    <property type="match status" value="1"/>
</dbReference>
<organism evidence="7 8">
    <name type="scientific">Longivirga aurantiaca</name>
    <dbReference type="NCBI Taxonomy" id="1837743"/>
    <lineage>
        <taxon>Bacteria</taxon>
        <taxon>Bacillati</taxon>
        <taxon>Actinomycetota</taxon>
        <taxon>Actinomycetes</taxon>
        <taxon>Sporichthyales</taxon>
        <taxon>Sporichthyaceae</taxon>
        <taxon>Longivirga</taxon>
    </lineage>
</organism>
<reference evidence="8" key="1">
    <citation type="journal article" date="2019" name="Int. J. Syst. Evol. Microbiol.">
        <title>The Global Catalogue of Microorganisms (GCM) 10K type strain sequencing project: providing services to taxonomists for standard genome sequencing and annotation.</title>
        <authorList>
            <consortium name="The Broad Institute Genomics Platform"/>
            <consortium name="The Broad Institute Genome Sequencing Center for Infectious Disease"/>
            <person name="Wu L."/>
            <person name="Ma J."/>
        </authorList>
    </citation>
    <scope>NUCLEOTIDE SEQUENCE [LARGE SCALE GENOMIC DNA]</scope>
    <source>
        <strain evidence="8">CGMCC 4.7317</strain>
    </source>
</reference>
<evidence type="ECO:0000256" key="5">
    <source>
        <dbReference type="PROSITE-ProRule" id="PRU10015"/>
    </source>
</evidence>
<feature type="active site" evidence="5">
    <location>
        <position position="373"/>
    </location>
</feature>
<keyword evidence="2 4" id="KW-0808">Transferase</keyword>